<dbReference type="SUPFAM" id="SSF53383">
    <property type="entry name" value="PLP-dependent transferases"/>
    <property type="match status" value="1"/>
</dbReference>
<dbReference type="GO" id="GO:0019346">
    <property type="term" value="P:transsulfuration"/>
    <property type="evidence" value="ECO:0007669"/>
    <property type="project" value="InterPro"/>
</dbReference>
<evidence type="ECO:0000313" key="6">
    <source>
        <dbReference type="EMBL" id="HAE47557.1"/>
    </source>
</evidence>
<comment type="catalytic activity">
    <reaction evidence="3">
        <text>O-succinyl-L-homoserine + hydrogen sulfide = L-homocysteine + succinate</text>
        <dbReference type="Rhea" id="RHEA:27826"/>
        <dbReference type="ChEBI" id="CHEBI:29919"/>
        <dbReference type="ChEBI" id="CHEBI:30031"/>
        <dbReference type="ChEBI" id="CHEBI:57661"/>
        <dbReference type="ChEBI" id="CHEBI:58199"/>
    </reaction>
</comment>
<feature type="modified residue" description="N6-(pyridoxal phosphate)lysine" evidence="3 4">
    <location>
        <position position="241"/>
    </location>
</feature>
<dbReference type="GO" id="GO:0071268">
    <property type="term" value="P:homocysteine biosynthetic process"/>
    <property type="evidence" value="ECO:0007669"/>
    <property type="project" value="InterPro"/>
</dbReference>
<dbReference type="InterPro" id="IPR015422">
    <property type="entry name" value="PyrdxlP-dep_Trfase_small"/>
</dbReference>
<dbReference type="CDD" id="cd00614">
    <property type="entry name" value="CGS_like"/>
    <property type="match status" value="1"/>
</dbReference>
<keyword evidence="3" id="KW-0028">Amino-acid biosynthesis</keyword>
<dbReference type="InterPro" id="IPR015424">
    <property type="entry name" value="PyrdxlP-dep_Trfase"/>
</dbReference>
<dbReference type="HAMAP" id="MF_02056">
    <property type="entry name" value="MetZ"/>
    <property type="match status" value="1"/>
</dbReference>
<dbReference type="InterPro" id="IPR000277">
    <property type="entry name" value="Cys/Met-Metab_PyrdxlP-dep_enz"/>
</dbReference>
<keyword evidence="3" id="KW-0486">Methionine biosynthesis</keyword>
<dbReference type="GO" id="GO:0016765">
    <property type="term" value="F:transferase activity, transferring alkyl or aryl (other than methyl) groups"/>
    <property type="evidence" value="ECO:0007669"/>
    <property type="project" value="UniProtKB-UniRule"/>
</dbReference>
<name>A0A3B9IJS3_9PROT</name>
<dbReference type="GO" id="GO:0071266">
    <property type="term" value="P:'de novo' L-methionine biosynthetic process"/>
    <property type="evidence" value="ECO:0007669"/>
    <property type="project" value="UniProtKB-UniRule"/>
</dbReference>
<dbReference type="Gene3D" id="3.40.640.10">
    <property type="entry name" value="Type I PLP-dependent aspartate aminotransferase-like (Major domain)"/>
    <property type="match status" value="1"/>
</dbReference>
<comment type="cofactor">
    <cofactor evidence="1 3 5">
        <name>pyridoxal 5'-phosphate</name>
        <dbReference type="ChEBI" id="CHEBI:597326"/>
    </cofactor>
</comment>
<dbReference type="PANTHER" id="PTHR11808">
    <property type="entry name" value="TRANS-SULFURATION ENZYME FAMILY MEMBER"/>
    <property type="match status" value="1"/>
</dbReference>
<dbReference type="UniPathway" id="UPA00051">
    <property type="reaction ID" value="UER00449"/>
</dbReference>
<dbReference type="NCBIfam" id="NF006003">
    <property type="entry name" value="PRK08133.1"/>
    <property type="match status" value="1"/>
</dbReference>
<evidence type="ECO:0000256" key="4">
    <source>
        <dbReference type="PIRSR" id="PIRSR001434-2"/>
    </source>
</evidence>
<dbReference type="Gene3D" id="3.90.1150.10">
    <property type="entry name" value="Aspartate Aminotransferase, domain 1"/>
    <property type="match status" value="1"/>
</dbReference>
<comment type="function">
    <text evidence="3">Catalyzes the formation of L-homocysteine from O-succinyl-L-homoserine (OSHS) and hydrogen sulfide.</text>
</comment>
<evidence type="ECO:0000256" key="1">
    <source>
        <dbReference type="ARBA" id="ARBA00001933"/>
    </source>
</evidence>
<dbReference type="NCBIfam" id="TIGR01325">
    <property type="entry name" value="O_suc_HS_sulf"/>
    <property type="match status" value="1"/>
</dbReference>
<sequence length="426" mass="45138">MRDTEDRTDVDADCGDGLWKATAAAAGTEAAAERGLATRGLATLAVRAGLDRSPHGETAEALFLNSGYVYDDAARAEARFRGEEPGFVYSRYGNPTVRTFEARLAALEGAEACRATASGMSAVWNVLICQLRAGDHVVAAEALFGSCQYILAELLPRFGITTSFVRGADLDAWAAAVRPETKLFFLETPSNPQLELIDLAAVAEIAHAHGATLVVDNVFATPILQKPMALGADVVVYSATKHIDGQGRVLGGAILASEAFCDGALRDFLRHTGPTLSAFNAWVLLKGLETLPLRVREQTRSATTLARRFEGHPALNRLVYPGLASHPGHDLARRQMAGGGTLLAFDFKGGKEAAFRFLNRLEIADISNNLGDAKTLATHPATTTHQRLPAEVRAAVGIGDGLVRVSIGLEDVEDLAADLAAALDAA</sequence>
<accession>A0A3B9IJS3</accession>
<gene>
    <name evidence="3 6" type="primary">metZ</name>
    <name evidence="6" type="ORF">DCK97_09070</name>
</gene>
<dbReference type="FunFam" id="3.40.640.10:FF:000046">
    <property type="entry name" value="Cystathionine gamma-lyase"/>
    <property type="match status" value="1"/>
</dbReference>
<dbReference type="InterPro" id="IPR015421">
    <property type="entry name" value="PyrdxlP-dep_Trfase_major"/>
</dbReference>
<dbReference type="GO" id="GO:0005737">
    <property type="term" value="C:cytoplasm"/>
    <property type="evidence" value="ECO:0007669"/>
    <property type="project" value="TreeGrafter"/>
</dbReference>
<comment type="pathway">
    <text evidence="3">Amino-acid biosynthesis; L-methionine biosynthesis via de novo pathway; L-homocysteine from O-succinyl-L-homoserine: step 1/1.</text>
</comment>
<comment type="caution">
    <text evidence="6">The sequence shown here is derived from an EMBL/GenBank/DDBJ whole genome shotgun (WGS) entry which is preliminary data.</text>
</comment>
<proteinExistence type="inferred from homology"/>
<dbReference type="GO" id="GO:0030170">
    <property type="term" value="F:pyridoxal phosphate binding"/>
    <property type="evidence" value="ECO:0007669"/>
    <property type="project" value="UniProtKB-UniRule"/>
</dbReference>
<evidence type="ECO:0000256" key="2">
    <source>
        <dbReference type="ARBA" id="ARBA00022898"/>
    </source>
</evidence>
<dbReference type="Proteomes" id="UP000257706">
    <property type="component" value="Unassembled WGS sequence"/>
</dbReference>
<comment type="subunit">
    <text evidence="3">Homotetramer.</text>
</comment>
<dbReference type="PANTHER" id="PTHR11808:SF80">
    <property type="entry name" value="CYSTATHIONINE GAMMA-LYASE"/>
    <property type="match status" value="1"/>
</dbReference>
<reference evidence="6 7" key="1">
    <citation type="journal article" date="2018" name="Nat. Biotechnol.">
        <title>A standardized bacterial taxonomy based on genome phylogeny substantially revises the tree of life.</title>
        <authorList>
            <person name="Parks D.H."/>
            <person name="Chuvochina M."/>
            <person name="Waite D.W."/>
            <person name="Rinke C."/>
            <person name="Skarshewski A."/>
            <person name="Chaumeil P.A."/>
            <person name="Hugenholtz P."/>
        </authorList>
    </citation>
    <scope>NUCLEOTIDE SEQUENCE [LARGE SCALE GENOMIC DNA]</scope>
    <source>
        <strain evidence="6">UBA8739</strain>
    </source>
</reference>
<evidence type="ECO:0000256" key="3">
    <source>
        <dbReference type="HAMAP-Rule" id="MF_02056"/>
    </source>
</evidence>
<dbReference type="PIRSF" id="PIRSF001434">
    <property type="entry name" value="CGS"/>
    <property type="match status" value="1"/>
</dbReference>
<organism evidence="6 7">
    <name type="scientific">Tistrella mobilis</name>
    <dbReference type="NCBI Taxonomy" id="171437"/>
    <lineage>
        <taxon>Bacteria</taxon>
        <taxon>Pseudomonadati</taxon>
        <taxon>Pseudomonadota</taxon>
        <taxon>Alphaproteobacteria</taxon>
        <taxon>Geminicoccales</taxon>
        <taxon>Geminicoccaceae</taxon>
        <taxon>Tistrella</taxon>
    </lineage>
</organism>
<protein>
    <recommendedName>
        <fullName evidence="3">O-succinylhomoserine sulfhydrylase</fullName>
        <shortName evidence="3">OSH sulfhydrylase</shortName>
        <shortName evidence="3">OSHS sulfhydrylase</shortName>
        <ecNumber evidence="3">2.5.1.-</ecNumber>
    </recommendedName>
</protein>
<evidence type="ECO:0000313" key="7">
    <source>
        <dbReference type="Proteomes" id="UP000257706"/>
    </source>
</evidence>
<dbReference type="Pfam" id="PF01053">
    <property type="entry name" value="Cys_Met_Meta_PP"/>
    <property type="match status" value="1"/>
</dbReference>
<dbReference type="EMBL" id="DMAI01000139">
    <property type="protein sequence ID" value="HAE47557.1"/>
    <property type="molecule type" value="Genomic_DNA"/>
</dbReference>
<evidence type="ECO:0000256" key="5">
    <source>
        <dbReference type="RuleBase" id="RU362118"/>
    </source>
</evidence>
<dbReference type="AlphaFoldDB" id="A0A3B9IJS3"/>
<dbReference type="GO" id="GO:0016846">
    <property type="term" value="F:carbon-sulfur lyase activity"/>
    <property type="evidence" value="ECO:0007669"/>
    <property type="project" value="TreeGrafter"/>
</dbReference>
<comment type="similarity">
    <text evidence="3">Belongs to the trans-sulfuration enzymes family. MetZ subfamily.</text>
</comment>
<keyword evidence="3" id="KW-0808">Transferase</keyword>
<dbReference type="FunFam" id="3.90.1150.10:FF:000033">
    <property type="entry name" value="Cystathionine gamma-synthase"/>
    <property type="match status" value="1"/>
</dbReference>
<dbReference type="EC" id="2.5.1.-" evidence="3"/>
<keyword evidence="2 3" id="KW-0663">Pyridoxal phosphate</keyword>
<dbReference type="InterPro" id="IPR006234">
    <property type="entry name" value="O-succ-hSer_sulfhydrylase"/>
</dbReference>